<dbReference type="InterPro" id="IPR042185">
    <property type="entry name" value="Serpin_sf_2"/>
</dbReference>
<dbReference type="EMBL" id="CADEBD010000306">
    <property type="protein sequence ID" value="CAB3238338.1"/>
    <property type="molecule type" value="Genomic_DNA"/>
</dbReference>
<feature type="domain" description="Serpin" evidence="7">
    <location>
        <begin position="33"/>
        <end position="390"/>
    </location>
</feature>
<feature type="region of interest" description="Disordered" evidence="5">
    <location>
        <begin position="392"/>
        <end position="438"/>
    </location>
</feature>
<evidence type="ECO:0000313" key="11">
    <source>
        <dbReference type="Proteomes" id="UP000494256"/>
    </source>
</evidence>
<dbReference type="AlphaFoldDB" id="A0A8S0ZJU5"/>
<dbReference type="PANTHER" id="PTHR11461:SF211">
    <property type="entry name" value="GH10112P-RELATED"/>
    <property type="match status" value="1"/>
</dbReference>
<dbReference type="OrthoDB" id="9518664at2759"/>
<dbReference type="Pfam" id="PF00079">
    <property type="entry name" value="Serpin"/>
    <property type="match status" value="1"/>
</dbReference>
<dbReference type="GO" id="GO:0004867">
    <property type="term" value="F:serine-type endopeptidase inhibitor activity"/>
    <property type="evidence" value="ECO:0007669"/>
    <property type="project" value="UniProtKB-KW"/>
</dbReference>
<evidence type="ECO:0000259" key="7">
    <source>
        <dbReference type="SMART" id="SM00093"/>
    </source>
</evidence>
<dbReference type="CDD" id="cd19600">
    <property type="entry name" value="serpin11-like_insects"/>
    <property type="match status" value="1"/>
</dbReference>
<evidence type="ECO:0000256" key="3">
    <source>
        <dbReference type="ARBA" id="ARBA00022900"/>
    </source>
</evidence>
<dbReference type="InterPro" id="IPR023796">
    <property type="entry name" value="Serpin_dom"/>
</dbReference>
<dbReference type="PROSITE" id="PS00284">
    <property type="entry name" value="SERPIN"/>
    <property type="match status" value="1"/>
</dbReference>
<dbReference type="EMBL" id="CADEBC010000479">
    <property type="protein sequence ID" value="CAB3233607.1"/>
    <property type="molecule type" value="Genomic_DNA"/>
</dbReference>
<feature type="compositionally biased region" description="Polar residues" evidence="5">
    <location>
        <begin position="397"/>
        <end position="430"/>
    </location>
</feature>
<keyword evidence="3" id="KW-0722">Serine protease inhibitor</keyword>
<feature type="signal peptide" evidence="6">
    <location>
        <begin position="1"/>
        <end position="21"/>
    </location>
</feature>
<dbReference type="InterPro" id="IPR023795">
    <property type="entry name" value="Serpin_CS"/>
</dbReference>
<accession>A0A8S0ZJU5</accession>
<evidence type="ECO:0000313" key="9">
    <source>
        <dbReference type="EMBL" id="CAB3238338.1"/>
    </source>
</evidence>
<evidence type="ECO:0000256" key="5">
    <source>
        <dbReference type="SAM" id="MobiDB-lite"/>
    </source>
</evidence>
<keyword evidence="10" id="KW-1185">Reference proteome</keyword>
<evidence type="ECO:0000256" key="2">
    <source>
        <dbReference type="ARBA" id="ARBA00022690"/>
    </source>
</evidence>
<evidence type="ECO:0000313" key="10">
    <source>
        <dbReference type="Proteomes" id="UP000494106"/>
    </source>
</evidence>
<feature type="region of interest" description="Disordered" evidence="5">
    <location>
        <begin position="456"/>
        <end position="517"/>
    </location>
</feature>
<proteinExistence type="inferred from homology"/>
<dbReference type="Gene3D" id="2.30.39.10">
    <property type="entry name" value="Alpha-1-antitrypsin, domain 1"/>
    <property type="match status" value="1"/>
</dbReference>
<reference evidence="10 11" key="1">
    <citation type="submission" date="2020-04" db="EMBL/GenBank/DDBJ databases">
        <authorList>
            <person name="Wallbank WR R."/>
            <person name="Pardo Diaz C."/>
            <person name="Kozak K."/>
            <person name="Martin S."/>
            <person name="Jiggins C."/>
            <person name="Moest M."/>
            <person name="Warren A I."/>
            <person name="Byers J.R.P. K."/>
            <person name="Montejo-Kovacevich G."/>
            <person name="Yen C E."/>
        </authorList>
    </citation>
    <scope>NUCLEOTIDE SEQUENCE [LARGE SCALE GENOMIC DNA]</scope>
</reference>
<keyword evidence="6" id="KW-0732">Signal</keyword>
<evidence type="ECO:0000256" key="4">
    <source>
        <dbReference type="RuleBase" id="RU000411"/>
    </source>
</evidence>
<evidence type="ECO:0000256" key="6">
    <source>
        <dbReference type="SAM" id="SignalP"/>
    </source>
</evidence>
<feature type="region of interest" description="Disordered" evidence="5">
    <location>
        <begin position="547"/>
        <end position="569"/>
    </location>
</feature>
<dbReference type="SUPFAM" id="SSF56574">
    <property type="entry name" value="Serpins"/>
    <property type="match status" value="1"/>
</dbReference>
<dbReference type="InterPro" id="IPR000215">
    <property type="entry name" value="Serpin_fam"/>
</dbReference>
<comment type="similarity">
    <text evidence="1 4">Belongs to the serpin family.</text>
</comment>
<dbReference type="Gene3D" id="3.30.497.10">
    <property type="entry name" value="Antithrombin, subunit I, domain 2"/>
    <property type="match status" value="1"/>
</dbReference>
<dbReference type="Proteomes" id="UP000494256">
    <property type="component" value="Unassembled WGS sequence"/>
</dbReference>
<gene>
    <name evidence="8" type="ORF">APLA_LOCUS5344</name>
    <name evidence="9" type="ORF">APLA_LOCUS8142</name>
</gene>
<evidence type="ECO:0000313" key="8">
    <source>
        <dbReference type="EMBL" id="CAB3233607.1"/>
    </source>
</evidence>
<name>A0A8S0ZJU5_ARCPL</name>
<comment type="caution">
    <text evidence="8">The sequence shown here is derived from an EMBL/GenBank/DDBJ whole genome shotgun (WGS) entry which is preliminary data.</text>
</comment>
<dbReference type="Proteomes" id="UP000494106">
    <property type="component" value="Unassembled WGS sequence"/>
</dbReference>
<sequence>MRPSNVGGIICILLQILECQGGTPVSRLNFFDIELLRHAAEGKKGNVMVSPASIKSTLAMILEGAKGTTAKEIKDALRVSPEKNDYREEMKVFAKVFEANNTVVSLQNANALFVSRKLNLEKQYESVVHRLYLAEINKLNFNDPKSAADTVNAWVDKKTHGLIPTIVDEDQITPSTEMMITNALYFKAPWKHGFNTKATYGDCFYNNGICKNVSMMILQAELNYAYVPNLRSHAVELPYQDDRYSMYLLVPQDRNAEITQIRDLPFVSLTEISDLMDPVDAVLTMPKFDVDYSDDMVEPLKNMRITTLFSQAANLSGIFGAGEYAYLNSIYHSVHMKVDEVGTIAAAASTSVVVPLINDQVQLEINRPFLFFIRDNKLGVTLFEGKIEEPTEFVKNSPPQGIPQLSPQLSKQPLASYNPQNQASGQTNLNPVPPKYQTFYQEGGIRTNYNQSALNKSNSYQGDFNQQIDQSSSAQHNSGLGSSAFSTDQPQVFQQGSTNQTKFNPDPQNYPKVNKPGIIRINNTSSSYQGGLNKPTLFSNRQILNHERVHQHHSRPSSRQPPNLGVGRRDLNYDYDYFY</sequence>
<dbReference type="GO" id="GO:0005615">
    <property type="term" value="C:extracellular space"/>
    <property type="evidence" value="ECO:0007669"/>
    <property type="project" value="InterPro"/>
</dbReference>
<organism evidence="8 10">
    <name type="scientific">Arctia plantaginis</name>
    <name type="common">Wood tiger moth</name>
    <name type="synonym">Phalaena plantaginis</name>
    <dbReference type="NCBI Taxonomy" id="874455"/>
    <lineage>
        <taxon>Eukaryota</taxon>
        <taxon>Metazoa</taxon>
        <taxon>Ecdysozoa</taxon>
        <taxon>Arthropoda</taxon>
        <taxon>Hexapoda</taxon>
        <taxon>Insecta</taxon>
        <taxon>Pterygota</taxon>
        <taxon>Neoptera</taxon>
        <taxon>Endopterygota</taxon>
        <taxon>Lepidoptera</taxon>
        <taxon>Glossata</taxon>
        <taxon>Ditrysia</taxon>
        <taxon>Noctuoidea</taxon>
        <taxon>Erebidae</taxon>
        <taxon>Arctiinae</taxon>
        <taxon>Arctia</taxon>
    </lineage>
</organism>
<dbReference type="SMART" id="SM00093">
    <property type="entry name" value="SERPIN"/>
    <property type="match status" value="1"/>
</dbReference>
<evidence type="ECO:0000256" key="1">
    <source>
        <dbReference type="ARBA" id="ARBA00009500"/>
    </source>
</evidence>
<dbReference type="InterPro" id="IPR042178">
    <property type="entry name" value="Serpin_sf_1"/>
</dbReference>
<dbReference type="InterPro" id="IPR036186">
    <property type="entry name" value="Serpin_sf"/>
</dbReference>
<dbReference type="PANTHER" id="PTHR11461">
    <property type="entry name" value="SERINE PROTEASE INHIBITOR, SERPIN"/>
    <property type="match status" value="1"/>
</dbReference>
<keyword evidence="2" id="KW-0646">Protease inhibitor</keyword>
<feature type="compositionally biased region" description="Polar residues" evidence="5">
    <location>
        <begin position="456"/>
        <end position="507"/>
    </location>
</feature>
<protein>
    <recommendedName>
        <fullName evidence="7">Serpin domain-containing protein</fullName>
    </recommendedName>
</protein>
<feature type="chain" id="PRO_5036272952" description="Serpin domain-containing protein" evidence="6">
    <location>
        <begin position="22"/>
        <end position="579"/>
    </location>
</feature>